<evidence type="ECO:0000256" key="1">
    <source>
        <dbReference type="ARBA" id="ARBA00022729"/>
    </source>
</evidence>
<dbReference type="EMBL" id="LO017727">
    <property type="protein sequence ID" value="CRH04988.1"/>
    <property type="molecule type" value="Genomic_DNA"/>
</dbReference>
<dbReference type="InterPro" id="IPR036280">
    <property type="entry name" value="Multihaem_cyt_sf"/>
</dbReference>
<proteinExistence type="predicted"/>
<name>A0A1S7LEM9_MAGMO</name>
<dbReference type="InterPro" id="IPR051829">
    <property type="entry name" value="Multiheme_Cytochr_ET"/>
</dbReference>
<protein>
    <recommendedName>
        <fullName evidence="4">Cytochrome c-552/4 domain-containing protein</fullName>
    </recommendedName>
</protein>
<sequence length="468" mass="52355">MPTREGCMKLTIAAVLLLITAAIGWFYLHQQEVSSQPSYVTSDNCQACHQEYYAAWKRTLHPIMFRPVESDDDILGDFESDDPAVTFKKDEIEFVVGNKWEQVYVRIIDGEYYPFPAKWMVMLKKWVPYKVHNWQETTMSTKCNGCHTTGFDPQTLKFSEFGIGCEACHGPGNQHVMNQEKESQPFCQWCHADDPAPPEDSKDIINTVSPSICAQCHNRGTSSLSASDGGANISFNFPTKTVLGENVGDNWQPLTKERDKKGKYWWGSGVSKNRHQEYADWNRSKHSKALNNLLARFDPEGGRGELDDGCLHCHSTDYRHAKEEQKPTLETARFGVTCVACHDPHGFDKLTPKHHTDGTSPCADCHIDSMAHSPDKVLDKHYPCPPGKVGCADCHMPRIVKTGGFFSLRSHAFRIIPPAATETSGTPNSCQNGGCHEDRTVKWAKKAFKDHYNSPPAKASAEQSRGGT</sequence>
<keyword evidence="3" id="KW-1133">Transmembrane helix</keyword>
<feature type="transmembrane region" description="Helical" evidence="3">
    <location>
        <begin position="7"/>
        <end position="28"/>
    </location>
</feature>
<feature type="domain" description="Cytochrome c-552/4" evidence="4">
    <location>
        <begin position="134"/>
        <end position="170"/>
    </location>
</feature>
<reference evidence="5" key="1">
    <citation type="submission" date="2015-04" db="EMBL/GenBank/DDBJ databases">
        <authorList>
            <person name="Syromyatnikov M.Y."/>
            <person name="Popov V.N."/>
        </authorList>
    </citation>
    <scope>NUCLEOTIDE SEQUENCE</scope>
    <source>
        <strain evidence="5">MO-1</strain>
    </source>
</reference>
<evidence type="ECO:0000259" key="4">
    <source>
        <dbReference type="Pfam" id="PF13435"/>
    </source>
</evidence>
<dbReference type="PANTHER" id="PTHR35038">
    <property type="entry name" value="DISSIMILATORY SULFITE REDUCTASE SIRA"/>
    <property type="match status" value="1"/>
</dbReference>
<accession>A0A1S7LEM9</accession>
<keyword evidence="1" id="KW-0732">Signal</keyword>
<dbReference type="InterPro" id="IPR023155">
    <property type="entry name" value="Cyt_c-552/4"/>
</dbReference>
<dbReference type="SUPFAM" id="SSF48695">
    <property type="entry name" value="Multiheme cytochromes"/>
    <property type="match status" value="1"/>
</dbReference>
<dbReference type="AlphaFoldDB" id="A0A1S7LEM9"/>
<keyword evidence="3" id="KW-0472">Membrane</keyword>
<feature type="region of interest" description="Disordered" evidence="2">
    <location>
        <begin position="449"/>
        <end position="468"/>
    </location>
</feature>
<organism evidence="5">
    <name type="scientific">Magnetococcus massalia (strain MO-1)</name>
    <dbReference type="NCBI Taxonomy" id="451514"/>
    <lineage>
        <taxon>Bacteria</taxon>
        <taxon>Pseudomonadati</taxon>
        <taxon>Pseudomonadota</taxon>
        <taxon>Magnetococcia</taxon>
        <taxon>Magnetococcales</taxon>
        <taxon>Magnetococcaceae</taxon>
        <taxon>Magnetococcus</taxon>
    </lineage>
</organism>
<feature type="domain" description="Cytochrome c-552/4" evidence="4">
    <location>
        <begin position="276"/>
        <end position="342"/>
    </location>
</feature>
<evidence type="ECO:0000313" key="5">
    <source>
        <dbReference type="EMBL" id="CRH04988.1"/>
    </source>
</evidence>
<dbReference type="PANTHER" id="PTHR35038:SF8">
    <property type="entry name" value="C-TYPE POLYHEME CYTOCHROME OMCC"/>
    <property type="match status" value="1"/>
</dbReference>
<evidence type="ECO:0000256" key="2">
    <source>
        <dbReference type="SAM" id="MobiDB-lite"/>
    </source>
</evidence>
<evidence type="ECO:0000256" key="3">
    <source>
        <dbReference type="SAM" id="Phobius"/>
    </source>
</evidence>
<dbReference type="Pfam" id="PF13435">
    <property type="entry name" value="Cytochrome_C554"/>
    <property type="match status" value="2"/>
</dbReference>
<keyword evidence="3" id="KW-0812">Transmembrane</keyword>
<dbReference type="Gene3D" id="1.10.1130.10">
    <property type="entry name" value="Flavocytochrome C3, Chain A"/>
    <property type="match status" value="2"/>
</dbReference>
<gene>
    <name evidence="5" type="ORF">MAGMO_0787</name>
</gene>